<evidence type="ECO:0000313" key="2">
    <source>
        <dbReference type="EMBL" id="KAH8499600.1"/>
    </source>
</evidence>
<dbReference type="AlphaFoldDB" id="A0A8T2Y3E7"/>
<proteinExistence type="predicted"/>
<feature type="non-terminal residue" evidence="2">
    <location>
        <position position="225"/>
    </location>
</feature>
<feature type="compositionally biased region" description="Low complexity" evidence="1">
    <location>
        <begin position="110"/>
        <end position="124"/>
    </location>
</feature>
<dbReference type="PANTHER" id="PTHR31286:SF180">
    <property type="entry name" value="OS10G0362600 PROTEIN"/>
    <property type="match status" value="1"/>
</dbReference>
<comment type="caution">
    <text evidence="2">The sequence shown here is derived from an EMBL/GenBank/DDBJ whole genome shotgun (WGS) entry which is preliminary data.</text>
</comment>
<evidence type="ECO:0000256" key="1">
    <source>
        <dbReference type="SAM" id="MobiDB-lite"/>
    </source>
</evidence>
<gene>
    <name evidence="2" type="ORF">H0E87_014992</name>
</gene>
<feature type="non-terminal residue" evidence="2">
    <location>
        <position position="1"/>
    </location>
</feature>
<reference evidence="2" key="1">
    <citation type="journal article" date="2021" name="J. Hered.">
        <title>Genome Assembly of Salicaceae Populus deltoides (Eastern Cottonwood) I-69 Based on Nanopore Sequencing and Hi-C Technologies.</title>
        <authorList>
            <person name="Bai S."/>
            <person name="Wu H."/>
            <person name="Zhang J."/>
            <person name="Pan Z."/>
            <person name="Zhao W."/>
            <person name="Li Z."/>
            <person name="Tong C."/>
        </authorList>
    </citation>
    <scope>NUCLEOTIDE SEQUENCE</scope>
    <source>
        <tissue evidence="2">Leaf</tissue>
    </source>
</reference>
<evidence type="ECO:0000313" key="3">
    <source>
        <dbReference type="Proteomes" id="UP000807159"/>
    </source>
</evidence>
<name>A0A8T2Y3E7_POPDE</name>
<accession>A0A8T2Y3E7</accession>
<keyword evidence="3" id="KW-1185">Reference proteome</keyword>
<dbReference type="EMBL" id="JACEGQ020000008">
    <property type="protein sequence ID" value="KAH8499600.1"/>
    <property type="molecule type" value="Genomic_DNA"/>
</dbReference>
<dbReference type="PANTHER" id="PTHR31286">
    <property type="entry name" value="GLYCINE-RICH CELL WALL STRUCTURAL PROTEIN 1.8-LIKE"/>
    <property type="match status" value="1"/>
</dbReference>
<sequence>SVLGKPIQCDQMTSNLSRLSYARVLVEIDLREDIEHSVEVSLLSGPVLHQKVVYETLPKLLGHTRLLCSKATSITNNLGSTQDVQAGKGGIFSRMGPQIHQHEQVTSTGSQEQSQPLPVQVPPVASSDTSIVATEHVAPSVNPDGWITVESRRKTNKHIKSTSKGKEVIVVEAVSDENPYQNLVLFACVGVVASPVCADMVVASKCAGVVLEVAPSCLEPPNPGE</sequence>
<dbReference type="Proteomes" id="UP000807159">
    <property type="component" value="Chromosome 8"/>
</dbReference>
<dbReference type="InterPro" id="IPR040256">
    <property type="entry name" value="At4g02000-like"/>
</dbReference>
<protein>
    <submittedName>
        <fullName evidence="2">Uncharacterized protein</fullName>
    </submittedName>
</protein>
<organism evidence="2 3">
    <name type="scientific">Populus deltoides</name>
    <name type="common">Eastern poplar</name>
    <name type="synonym">Eastern cottonwood</name>
    <dbReference type="NCBI Taxonomy" id="3696"/>
    <lineage>
        <taxon>Eukaryota</taxon>
        <taxon>Viridiplantae</taxon>
        <taxon>Streptophyta</taxon>
        <taxon>Embryophyta</taxon>
        <taxon>Tracheophyta</taxon>
        <taxon>Spermatophyta</taxon>
        <taxon>Magnoliopsida</taxon>
        <taxon>eudicotyledons</taxon>
        <taxon>Gunneridae</taxon>
        <taxon>Pentapetalae</taxon>
        <taxon>rosids</taxon>
        <taxon>fabids</taxon>
        <taxon>Malpighiales</taxon>
        <taxon>Salicaceae</taxon>
        <taxon>Saliceae</taxon>
        <taxon>Populus</taxon>
    </lineage>
</organism>
<feature type="region of interest" description="Disordered" evidence="1">
    <location>
        <begin position="101"/>
        <end position="124"/>
    </location>
</feature>